<dbReference type="InterPro" id="IPR019239">
    <property type="entry name" value="VapB_antitoxin"/>
</dbReference>
<gene>
    <name evidence="1" type="ORF">FB390_0179</name>
</gene>
<proteinExistence type="predicted"/>
<dbReference type="EMBL" id="VFPG01000001">
    <property type="protein sequence ID" value="TQM28606.1"/>
    <property type="molecule type" value="Genomic_DNA"/>
</dbReference>
<reference evidence="1 2" key="1">
    <citation type="submission" date="2019-06" db="EMBL/GenBank/DDBJ databases">
        <title>Sequencing the genomes of 1000 actinobacteria strains.</title>
        <authorList>
            <person name="Klenk H.-P."/>
        </authorList>
    </citation>
    <scope>NUCLEOTIDE SEQUENCE [LARGE SCALE GENOMIC DNA]</scope>
    <source>
        <strain evidence="1 2">DSM 103495</strain>
    </source>
</reference>
<accession>A0A543F451</accession>
<dbReference type="Proteomes" id="UP000316331">
    <property type="component" value="Unassembled WGS sequence"/>
</dbReference>
<protein>
    <submittedName>
        <fullName evidence="1">Uncharacterized protein</fullName>
    </submittedName>
</protein>
<name>A0A543F451_9NOCA</name>
<dbReference type="Pfam" id="PF09957">
    <property type="entry name" value="VapB_antitoxin"/>
    <property type="match status" value="1"/>
</dbReference>
<dbReference type="AlphaFoldDB" id="A0A543F451"/>
<keyword evidence="2" id="KW-1185">Reference proteome</keyword>
<evidence type="ECO:0000313" key="1">
    <source>
        <dbReference type="EMBL" id="TQM28606.1"/>
    </source>
</evidence>
<evidence type="ECO:0000313" key="2">
    <source>
        <dbReference type="Proteomes" id="UP000316331"/>
    </source>
</evidence>
<sequence>MPGVCGVVRRGGVGLVRGVRVLVPTGRVAFVRGRFGMPCVPGVRVMCPVGSVTVFHGTNYTPVRYLVKPGIAARVRDLPDMSGGDGARWRKYEGGRMHTVRIDLDQKLLAAAAAIMGTSNSNATVNEALRRIVVHERQLHHLEKLASGVLCALPAPEAVTVVEG</sequence>
<organism evidence="1 2">
    <name type="scientific">Nocardia bhagyanarayanae</name>
    <dbReference type="NCBI Taxonomy" id="1215925"/>
    <lineage>
        <taxon>Bacteria</taxon>
        <taxon>Bacillati</taxon>
        <taxon>Actinomycetota</taxon>
        <taxon>Actinomycetes</taxon>
        <taxon>Mycobacteriales</taxon>
        <taxon>Nocardiaceae</taxon>
        <taxon>Nocardia</taxon>
    </lineage>
</organism>
<comment type="caution">
    <text evidence="1">The sequence shown here is derived from an EMBL/GenBank/DDBJ whole genome shotgun (WGS) entry which is preliminary data.</text>
</comment>